<dbReference type="SUPFAM" id="SSF57863">
    <property type="entry name" value="ArfGap/RecO-like zinc finger"/>
    <property type="match status" value="1"/>
</dbReference>
<feature type="region of interest" description="Disordered" evidence="11">
    <location>
        <begin position="378"/>
        <end position="423"/>
    </location>
</feature>
<keyword evidence="5" id="KW-0862">Zinc</keyword>
<dbReference type="InterPro" id="IPR032352">
    <property type="entry name" value="GIT1/2_CC"/>
</dbReference>
<keyword evidence="2" id="KW-0479">Metal-binding</keyword>
<sequence length="779" mass="86644">MSKRLRNSEVCADCSVPDPRWASVNRGVLICDECCSVHRSLGRHSSQVRHLTHTPWPPTQLQMVQTLYNNGANSIWEHSLLDPASIMSGKRKANPQDKLFPNKTEFIKAKYQMLAFVHRMPCREDDSVTAKDLSKQLHSSVRTGNLETCLRLLSLGAQANFFHPEKGNTPLHVAAKAGQVSQVELLTVYGADPGAPDANGKTPIDCARQAGHHDLADRLVEIQYELTDRLAFYLCGRKPDHKNGQHFIIPQMADSSLDLSELAKAAKKKLQSLSNHLFEELAMDVYDEVDRRETDAVWLATQNHSTLVTETTVVPFLPVNPEYSSTRNQGRQKLARFNAHEFATLVIDILSDAKRRQQGSSVASPKENVELILKNINSRHGSESQDNDQPDYDSVASDEDTDQEPPSAKGDRTKSVDSDLSDGPITVQEFMEVKSALTASEAKIQQLMKVNSNLSDELRLMQKKLQTLQSENTTLRRQVTTNNYQVPTGSEYPEPASPSASALTWRASARGSRPMSMYETGSGLKPYLPKGDAAFTEEGITALHPFTPHHNTLVENHEFLSRILPFQIGRSAFVTSSSSLPSFPSMLSWSRDESARRASKMEKQSSIPDSDYDNTVNDSELEDVGLCRKGKQRSSGWQGDGSIPELDDLEAEPDATLPSTEDVIRKTEQITKNIQELLRAAQENKHDSFIPCSERIHVAVTEMAALFPKKPRSELVRGSLRLLTSSAYRLQCECKKTLPPESSPAPDMQLVTQQVIQCAYDIAKAAKQLVTITTKENNN</sequence>
<dbReference type="FunFam" id="1.25.40.20:FF:000013">
    <property type="entry name" value="ARF GTPase-activating protein GIT1 isoform 1"/>
    <property type="match status" value="1"/>
</dbReference>
<dbReference type="GO" id="GO:0098793">
    <property type="term" value="C:presynapse"/>
    <property type="evidence" value="ECO:0007669"/>
    <property type="project" value="GOC"/>
</dbReference>
<dbReference type="eggNOG" id="KOG0818">
    <property type="taxonomic scope" value="Eukaryota"/>
</dbReference>
<dbReference type="GO" id="GO:0031267">
    <property type="term" value="F:small GTPase binding"/>
    <property type="evidence" value="ECO:0000318"/>
    <property type="project" value="GO_Central"/>
</dbReference>
<dbReference type="PROSITE" id="PS50297">
    <property type="entry name" value="ANK_REP_REGION"/>
    <property type="match status" value="1"/>
</dbReference>
<dbReference type="GO" id="GO:0007420">
    <property type="term" value="P:brain development"/>
    <property type="evidence" value="ECO:0000318"/>
    <property type="project" value="GO_Central"/>
</dbReference>
<accession>W5M9E8</accession>
<dbReference type="SMART" id="SM00248">
    <property type="entry name" value="ANK"/>
    <property type="match status" value="3"/>
</dbReference>
<evidence type="ECO:0000256" key="9">
    <source>
        <dbReference type="PROSITE-ProRule" id="PRU00288"/>
    </source>
</evidence>
<dbReference type="FunFam" id="1.20.5.170:FF:000015">
    <property type="entry name" value="ARF GTPase-activating protein GIT2 isoform 1"/>
    <property type="match status" value="1"/>
</dbReference>
<dbReference type="InterPro" id="IPR036770">
    <property type="entry name" value="Ankyrin_rpt-contain_sf"/>
</dbReference>
<dbReference type="Gene3D" id="1.25.40.20">
    <property type="entry name" value="Ankyrin repeat-containing domain"/>
    <property type="match status" value="1"/>
</dbReference>
<evidence type="ECO:0000256" key="1">
    <source>
        <dbReference type="ARBA" id="ARBA00022468"/>
    </source>
</evidence>
<dbReference type="InterPro" id="IPR022018">
    <property type="entry name" value="GIT1_C"/>
</dbReference>
<evidence type="ECO:0000256" key="2">
    <source>
        <dbReference type="ARBA" id="ARBA00022723"/>
    </source>
</evidence>
<evidence type="ECO:0000256" key="11">
    <source>
        <dbReference type="SAM" id="MobiDB-lite"/>
    </source>
</evidence>
<dbReference type="STRING" id="7918.ENSLOCP00000005007"/>
<dbReference type="GeneTree" id="ENSGT00940000156383"/>
<feature type="repeat" description="ANK" evidence="8">
    <location>
        <begin position="166"/>
        <end position="198"/>
    </location>
</feature>
<dbReference type="Pfam" id="PF08518">
    <property type="entry name" value="GIT_SHD"/>
    <property type="match status" value="2"/>
</dbReference>
<name>W5M9E8_LEPOC</name>
<dbReference type="SUPFAM" id="SSF48403">
    <property type="entry name" value="Ankyrin repeat"/>
    <property type="match status" value="1"/>
</dbReference>
<dbReference type="Pfam" id="PF12796">
    <property type="entry name" value="Ank_2"/>
    <property type="match status" value="1"/>
</dbReference>
<feature type="domain" description="Arf-GAP" evidence="12">
    <location>
        <begin position="1"/>
        <end position="124"/>
    </location>
</feature>
<protein>
    <submittedName>
        <fullName evidence="13">G protein-coupled receptor kinase interacting ArfGAP 2b</fullName>
    </submittedName>
</protein>
<dbReference type="FunFam" id="1.20.120.330:FF:000002">
    <property type="entry name" value="ARF GTPase-activating protein GIT2 isoform 1"/>
    <property type="match status" value="1"/>
</dbReference>
<dbReference type="InterPro" id="IPR013724">
    <property type="entry name" value="GIT_SHD"/>
</dbReference>
<keyword evidence="14" id="KW-1185">Reference proteome</keyword>
<dbReference type="PANTHER" id="PTHR46097">
    <property type="entry name" value="G PROTEIN-COUPLED RECEPTOR KINASE INTERACTING ARFGAP"/>
    <property type="match status" value="1"/>
</dbReference>
<dbReference type="Gene3D" id="1.20.5.170">
    <property type="match status" value="1"/>
</dbReference>
<keyword evidence="1" id="KW-0343">GTPase activation</keyword>
<reference evidence="13" key="3">
    <citation type="submission" date="2025-09" db="UniProtKB">
        <authorList>
            <consortium name="Ensembl"/>
        </authorList>
    </citation>
    <scope>IDENTIFICATION</scope>
</reference>
<reference evidence="14" key="1">
    <citation type="submission" date="2011-12" db="EMBL/GenBank/DDBJ databases">
        <title>The Draft Genome of Lepisosteus oculatus.</title>
        <authorList>
            <consortium name="The Broad Institute Genome Assembly &amp; Analysis Group"/>
            <consortium name="Computational R&amp;D Group"/>
            <consortium name="and Sequencing Platform"/>
            <person name="Di Palma F."/>
            <person name="Alfoldi J."/>
            <person name="Johnson J."/>
            <person name="Berlin A."/>
            <person name="Gnerre S."/>
            <person name="Jaffe D."/>
            <person name="MacCallum I."/>
            <person name="Young S."/>
            <person name="Walker B.J."/>
            <person name="Lander E.S."/>
            <person name="Lindblad-Toh K."/>
        </authorList>
    </citation>
    <scope>NUCLEOTIDE SEQUENCE [LARGE SCALE GENOMIC DNA]</scope>
</reference>
<keyword evidence="7 10" id="KW-0175">Coiled coil</keyword>
<evidence type="ECO:0000313" key="13">
    <source>
        <dbReference type="Ensembl" id="ENSLOCP00000005007.1"/>
    </source>
</evidence>
<dbReference type="PROSITE" id="PS50088">
    <property type="entry name" value="ANK_REPEAT"/>
    <property type="match status" value="1"/>
</dbReference>
<reference evidence="13" key="2">
    <citation type="submission" date="2025-08" db="UniProtKB">
        <authorList>
            <consortium name="Ensembl"/>
        </authorList>
    </citation>
    <scope>IDENTIFICATION</scope>
</reference>
<dbReference type="Bgee" id="ENSLOCG00000004167">
    <property type="expression patterns" value="Expressed in larva and 13 other cell types or tissues"/>
</dbReference>
<dbReference type="PRINTS" id="PR00405">
    <property type="entry name" value="REVINTRACTNG"/>
</dbReference>
<evidence type="ECO:0000313" key="14">
    <source>
        <dbReference type="Proteomes" id="UP000018468"/>
    </source>
</evidence>
<dbReference type="SMART" id="SM00555">
    <property type="entry name" value="GIT"/>
    <property type="match status" value="2"/>
</dbReference>
<evidence type="ECO:0000256" key="6">
    <source>
        <dbReference type="ARBA" id="ARBA00023043"/>
    </source>
</evidence>
<evidence type="ECO:0000256" key="10">
    <source>
        <dbReference type="SAM" id="Coils"/>
    </source>
</evidence>
<dbReference type="PANTHER" id="PTHR46097:SF4">
    <property type="entry name" value="ARF GTPASE-ACTIVATING PROTEIN GIT2"/>
    <property type="match status" value="1"/>
</dbReference>
<proteinExistence type="predicted"/>
<evidence type="ECO:0000256" key="8">
    <source>
        <dbReference type="PROSITE-ProRule" id="PRU00023"/>
    </source>
</evidence>
<dbReference type="FunFam" id="1.10.220.150:FF:000003">
    <property type="entry name" value="ARF GTPase-activating protein GIT2 isoform 1"/>
    <property type="match status" value="1"/>
</dbReference>
<dbReference type="GO" id="GO:0032012">
    <property type="term" value="P:regulation of ARF protein signal transduction"/>
    <property type="evidence" value="ECO:0000318"/>
    <property type="project" value="GO_Central"/>
</dbReference>
<feature type="region of interest" description="Disordered" evidence="11">
    <location>
        <begin position="628"/>
        <end position="648"/>
    </location>
</feature>
<dbReference type="PROSITE" id="PS50115">
    <property type="entry name" value="ARFGAP"/>
    <property type="match status" value="1"/>
</dbReference>
<dbReference type="Pfam" id="PF12205">
    <property type="entry name" value="GIT1_C"/>
    <property type="match status" value="1"/>
</dbReference>
<organism evidence="13 14">
    <name type="scientific">Lepisosteus oculatus</name>
    <name type="common">Spotted gar</name>
    <dbReference type="NCBI Taxonomy" id="7918"/>
    <lineage>
        <taxon>Eukaryota</taxon>
        <taxon>Metazoa</taxon>
        <taxon>Chordata</taxon>
        <taxon>Craniata</taxon>
        <taxon>Vertebrata</taxon>
        <taxon>Euteleostomi</taxon>
        <taxon>Actinopterygii</taxon>
        <taxon>Neopterygii</taxon>
        <taxon>Holostei</taxon>
        <taxon>Semionotiformes</taxon>
        <taxon>Lepisosteidae</taxon>
        <taxon>Lepisosteus</taxon>
    </lineage>
</organism>
<dbReference type="GO" id="GO:0005096">
    <property type="term" value="F:GTPase activator activity"/>
    <property type="evidence" value="ECO:0000318"/>
    <property type="project" value="GO_Central"/>
</dbReference>
<evidence type="ECO:0000256" key="3">
    <source>
        <dbReference type="ARBA" id="ARBA00022737"/>
    </source>
</evidence>
<dbReference type="GO" id="GO:0036465">
    <property type="term" value="P:synaptic vesicle recycling"/>
    <property type="evidence" value="ECO:0000318"/>
    <property type="project" value="GO_Central"/>
</dbReference>
<dbReference type="EMBL" id="AHAT01005104">
    <property type="status" value="NOT_ANNOTATED_CDS"/>
    <property type="molecule type" value="Genomic_DNA"/>
</dbReference>
<dbReference type="Proteomes" id="UP000018468">
    <property type="component" value="Linkage group LG20"/>
</dbReference>
<feature type="compositionally biased region" description="Acidic residues" evidence="11">
    <location>
        <begin position="385"/>
        <end position="403"/>
    </location>
</feature>
<keyword evidence="4 9" id="KW-0863">Zinc-finger</keyword>
<dbReference type="InterPro" id="IPR047161">
    <property type="entry name" value="GIT-like"/>
</dbReference>
<keyword evidence="6 8" id="KW-0040">ANK repeat</keyword>
<dbReference type="Ensembl" id="ENSLOCT00000005015.1">
    <property type="protein sequence ID" value="ENSLOCP00000005007.1"/>
    <property type="gene ID" value="ENSLOCG00000004167.1"/>
</dbReference>
<evidence type="ECO:0000256" key="4">
    <source>
        <dbReference type="ARBA" id="ARBA00022771"/>
    </source>
</evidence>
<evidence type="ECO:0000256" key="7">
    <source>
        <dbReference type="ARBA" id="ARBA00023054"/>
    </source>
</evidence>
<dbReference type="SMART" id="SM00105">
    <property type="entry name" value="ArfGap"/>
    <property type="match status" value="1"/>
</dbReference>
<dbReference type="InterPro" id="IPR037278">
    <property type="entry name" value="ARFGAP/RecO"/>
</dbReference>
<evidence type="ECO:0000259" key="12">
    <source>
        <dbReference type="PROSITE" id="PS50115"/>
    </source>
</evidence>
<dbReference type="Pfam" id="PF01412">
    <property type="entry name" value="ArfGap"/>
    <property type="match status" value="1"/>
</dbReference>
<dbReference type="InterPro" id="IPR038508">
    <property type="entry name" value="ArfGAP_dom_sf"/>
</dbReference>
<dbReference type="GO" id="GO:0045202">
    <property type="term" value="C:synapse"/>
    <property type="evidence" value="ECO:0000318"/>
    <property type="project" value="GO_Central"/>
</dbReference>
<dbReference type="Gene3D" id="1.10.220.150">
    <property type="entry name" value="Arf GTPase activating protein"/>
    <property type="match status" value="1"/>
</dbReference>
<dbReference type="Pfam" id="PF16559">
    <property type="entry name" value="GIT_CC"/>
    <property type="match status" value="1"/>
</dbReference>
<dbReference type="EMBL" id="AHAT01005103">
    <property type="status" value="NOT_ANNOTATED_CDS"/>
    <property type="molecule type" value="Genomic_DNA"/>
</dbReference>
<dbReference type="AlphaFoldDB" id="W5M9E8"/>
<feature type="coiled-coil region" evidence="10">
    <location>
        <begin position="437"/>
        <end position="478"/>
    </location>
</feature>
<dbReference type="GO" id="GO:0008270">
    <property type="term" value="F:zinc ion binding"/>
    <property type="evidence" value="ECO:0007669"/>
    <property type="project" value="UniProtKB-KW"/>
</dbReference>
<evidence type="ECO:0000256" key="5">
    <source>
        <dbReference type="ARBA" id="ARBA00022833"/>
    </source>
</evidence>
<dbReference type="InterPro" id="IPR002110">
    <property type="entry name" value="Ankyrin_rpt"/>
</dbReference>
<dbReference type="InterPro" id="IPR001164">
    <property type="entry name" value="ArfGAP_dom"/>
</dbReference>
<dbReference type="GO" id="GO:0008277">
    <property type="term" value="P:regulation of G protein-coupled receptor signaling pathway"/>
    <property type="evidence" value="ECO:0000318"/>
    <property type="project" value="GO_Central"/>
</dbReference>
<dbReference type="Gene3D" id="1.20.120.330">
    <property type="entry name" value="Nucleotidyltransferases domain 2"/>
    <property type="match status" value="1"/>
</dbReference>
<dbReference type="InParanoid" id="W5M9E8"/>
<keyword evidence="3" id="KW-0677">Repeat</keyword>